<dbReference type="OrthoDB" id="49666at2"/>
<accession>A0A4U0H1N6</accession>
<sequence length="284" mass="32023">MDSNLILCIDIGGTHITAAVLDRQSMSLHKGALAHEQVDSQGTRENILLEWDRAIAGVLHRAGGKMQAVFVSIPGPFDYEQGICLMDGMHKYQSLLHMDVKSYFADRYGFRPERVFFFNDALAFLLGEVYHYRWRDKTVVGLTLGTGLGSALYSPLELKDLNYGSADFRDGIAEDYISTRGVLDFLSTQTDYRFKNVKEVVQVMGKEKERTAAFTFLTDALLDFIRMYIRPLNPDVIVLGGSIAKAHELFLKELEQEQSIPVKIASMDEMNLFLGMASTWNLND</sequence>
<dbReference type="AlphaFoldDB" id="A0A4U0H1N6"/>
<keyword evidence="3" id="KW-1185">Reference proteome</keyword>
<dbReference type="InterPro" id="IPR000600">
    <property type="entry name" value="ROK"/>
</dbReference>
<proteinExistence type="inferred from homology"/>
<dbReference type="SUPFAM" id="SSF53067">
    <property type="entry name" value="Actin-like ATPase domain"/>
    <property type="match status" value="1"/>
</dbReference>
<dbReference type="Pfam" id="PF00480">
    <property type="entry name" value="ROK"/>
    <property type="match status" value="1"/>
</dbReference>
<name>A0A4U0H1N6_9SPHI</name>
<dbReference type="Proteomes" id="UP000309872">
    <property type="component" value="Unassembled WGS sequence"/>
</dbReference>
<evidence type="ECO:0000313" key="2">
    <source>
        <dbReference type="EMBL" id="TJY65507.1"/>
    </source>
</evidence>
<evidence type="ECO:0000256" key="1">
    <source>
        <dbReference type="ARBA" id="ARBA00006479"/>
    </source>
</evidence>
<protein>
    <submittedName>
        <fullName evidence="2">ROK family protein</fullName>
    </submittedName>
</protein>
<comment type="similarity">
    <text evidence="1">Belongs to the ROK (NagC/XylR) family.</text>
</comment>
<reference evidence="2 3" key="1">
    <citation type="submission" date="2019-04" db="EMBL/GenBank/DDBJ databases">
        <title>Sphingobacterium olei sp. nov., isolated from oil-contaminated soil.</title>
        <authorList>
            <person name="Liu B."/>
        </authorList>
    </citation>
    <scope>NUCLEOTIDE SEQUENCE [LARGE SCALE GENOMIC DNA]</scope>
    <source>
        <strain evidence="2 3">Y3L14</strain>
    </source>
</reference>
<dbReference type="PANTHER" id="PTHR18964">
    <property type="entry name" value="ROK (REPRESSOR, ORF, KINASE) FAMILY"/>
    <property type="match status" value="1"/>
</dbReference>
<gene>
    <name evidence="2" type="ORF">FAZ19_10225</name>
</gene>
<dbReference type="EMBL" id="SUKA01000003">
    <property type="protein sequence ID" value="TJY65507.1"/>
    <property type="molecule type" value="Genomic_DNA"/>
</dbReference>
<dbReference type="CDD" id="cd23763">
    <property type="entry name" value="ASKHA_ATPase_ROK"/>
    <property type="match status" value="1"/>
</dbReference>
<dbReference type="PANTHER" id="PTHR18964:SF149">
    <property type="entry name" value="BIFUNCTIONAL UDP-N-ACETYLGLUCOSAMINE 2-EPIMERASE_N-ACETYLMANNOSAMINE KINASE"/>
    <property type="match status" value="1"/>
</dbReference>
<comment type="caution">
    <text evidence="2">The sequence shown here is derived from an EMBL/GenBank/DDBJ whole genome shotgun (WGS) entry which is preliminary data.</text>
</comment>
<organism evidence="2 3">
    <name type="scientific">Sphingobacterium alkalisoli</name>
    <dbReference type="NCBI Taxonomy" id="1874115"/>
    <lineage>
        <taxon>Bacteria</taxon>
        <taxon>Pseudomonadati</taxon>
        <taxon>Bacteroidota</taxon>
        <taxon>Sphingobacteriia</taxon>
        <taxon>Sphingobacteriales</taxon>
        <taxon>Sphingobacteriaceae</taxon>
        <taxon>Sphingobacterium</taxon>
    </lineage>
</organism>
<dbReference type="InterPro" id="IPR043129">
    <property type="entry name" value="ATPase_NBD"/>
</dbReference>
<evidence type="ECO:0000313" key="3">
    <source>
        <dbReference type="Proteomes" id="UP000309872"/>
    </source>
</evidence>
<dbReference type="Gene3D" id="3.30.420.40">
    <property type="match status" value="2"/>
</dbReference>
<dbReference type="RefSeq" id="WP_136820636.1">
    <property type="nucleotide sequence ID" value="NZ_BMJX01000003.1"/>
</dbReference>